<dbReference type="Proteomes" id="UP000385207">
    <property type="component" value="Unassembled WGS sequence"/>
</dbReference>
<dbReference type="OrthoDB" id="7033627at2"/>
<organism evidence="1 2">
    <name type="scientific">Pseudomonas fluorescens</name>
    <dbReference type="NCBI Taxonomy" id="294"/>
    <lineage>
        <taxon>Bacteria</taxon>
        <taxon>Pseudomonadati</taxon>
        <taxon>Pseudomonadota</taxon>
        <taxon>Gammaproteobacteria</taxon>
        <taxon>Pseudomonadales</taxon>
        <taxon>Pseudomonadaceae</taxon>
        <taxon>Pseudomonas</taxon>
    </lineage>
</organism>
<name>A0A5E7KGH4_PSEFL</name>
<gene>
    <name evidence="1" type="ORF">PS862_02782</name>
</gene>
<protein>
    <submittedName>
        <fullName evidence="1">Uncharacterized protein</fullName>
    </submittedName>
</protein>
<dbReference type="EMBL" id="CABVII010000011">
    <property type="protein sequence ID" value="VVO99810.1"/>
    <property type="molecule type" value="Genomic_DNA"/>
</dbReference>
<dbReference type="AlphaFoldDB" id="A0A5E7KGH4"/>
<reference evidence="1 2" key="1">
    <citation type="submission" date="2019-09" db="EMBL/GenBank/DDBJ databases">
        <authorList>
            <person name="Chandra G."/>
            <person name="Truman W A."/>
        </authorList>
    </citation>
    <scope>NUCLEOTIDE SEQUENCE [LARGE SCALE GENOMIC DNA]</scope>
    <source>
        <strain evidence="1">PS862</strain>
    </source>
</reference>
<evidence type="ECO:0000313" key="1">
    <source>
        <dbReference type="EMBL" id="VVO99810.1"/>
    </source>
</evidence>
<proteinExistence type="predicted"/>
<dbReference type="RefSeq" id="WP_150784127.1">
    <property type="nucleotide sequence ID" value="NZ_CABVII010000011.1"/>
</dbReference>
<evidence type="ECO:0000313" key="2">
    <source>
        <dbReference type="Proteomes" id="UP000385207"/>
    </source>
</evidence>
<sequence>MILSSDSAALFERYIEAANLSAGDYLFPSAGNAKRPMSTEELNRIVQPYLLEALTARTKTFQFT</sequence>
<accession>A0A5E7KGH4</accession>